<evidence type="ECO:0000256" key="2">
    <source>
        <dbReference type="PIRSR" id="PIRSR001359-3"/>
    </source>
</evidence>
<dbReference type="Gene3D" id="3.20.20.70">
    <property type="entry name" value="Aldolase class I"/>
    <property type="match status" value="1"/>
</dbReference>
<reference evidence="3 4" key="1">
    <citation type="submission" date="2017-02" db="EMBL/GenBank/DDBJ databases">
        <authorList>
            <person name="Peterson S.W."/>
        </authorList>
    </citation>
    <scope>NUCLEOTIDE SEQUENCE [LARGE SCALE GENOMIC DNA]</scope>
    <source>
        <strain evidence="3 4">DSM 15102</strain>
    </source>
</reference>
<dbReference type="PIRSF" id="PIRSF001359">
    <property type="entry name" value="F_bP_aldolase_II"/>
    <property type="match status" value="1"/>
</dbReference>
<dbReference type="GO" id="GO:0008270">
    <property type="term" value="F:zinc ion binding"/>
    <property type="evidence" value="ECO:0007669"/>
    <property type="project" value="InterPro"/>
</dbReference>
<dbReference type="CDD" id="cd00947">
    <property type="entry name" value="TBP_aldolase_IIB"/>
    <property type="match status" value="1"/>
</dbReference>
<protein>
    <submittedName>
        <fullName evidence="3">Fructose-bisphosphate aldolase, class II</fullName>
    </submittedName>
</protein>
<keyword evidence="2" id="KW-0479">Metal-binding</keyword>
<comment type="cofactor">
    <cofactor evidence="2">
        <name>Zn(2+)</name>
        <dbReference type="ChEBI" id="CHEBI:29105"/>
    </cofactor>
    <text evidence="2">Binds 2 Zn(2+) ions per subunit. One is catalytic and the other provides a structural contribution.</text>
</comment>
<dbReference type="Proteomes" id="UP000196365">
    <property type="component" value="Unassembled WGS sequence"/>
</dbReference>
<keyword evidence="2" id="KW-0862">Zinc</keyword>
<feature type="binding site" evidence="2">
    <location>
        <position position="134"/>
    </location>
    <ligand>
        <name>Zn(2+)</name>
        <dbReference type="ChEBI" id="CHEBI:29105"/>
        <label>2</label>
    </ligand>
</feature>
<feature type="active site" description="Proton donor" evidence="1">
    <location>
        <position position="82"/>
    </location>
</feature>
<dbReference type="RefSeq" id="WP_087679344.1">
    <property type="nucleotide sequence ID" value="NZ_FUWV01000015.1"/>
</dbReference>
<gene>
    <name evidence="3" type="ORF">SAMN02745973_01988</name>
</gene>
<sequence>MTLVNTKKILEEARIKKYAIGAFNVTTLEAIRGIIAAAEQEKSPVIMEFAQAHEKFVPLKTIGPIMVQAAKDAKVPVAVHFDHGTDFQLILQALKMGFTSVMIDGAALPYEENVKKTQKVVEVAHALGATVEAELGRVEDSGSFQCQEEDLYTNPKMAIDFEKQTGIDLLAVSFGTAHGLYIEKPCLDFERLKEISQSVSIPLVMHGGSGLLREEYQESISKGICKINYYSDLAHLVAKEVAKRLMEAEKLGKEIYIHDISTWSIEIIQRDVAEKMKIFGSTGVLEGRME</sequence>
<dbReference type="AlphaFoldDB" id="A0A1T4P9I2"/>
<organism evidence="3 4">
    <name type="scientific">Garciella nitratireducens DSM 15102</name>
    <dbReference type="NCBI Taxonomy" id="1121911"/>
    <lineage>
        <taxon>Bacteria</taxon>
        <taxon>Bacillati</taxon>
        <taxon>Bacillota</taxon>
        <taxon>Clostridia</taxon>
        <taxon>Eubacteriales</taxon>
        <taxon>Eubacteriaceae</taxon>
        <taxon>Garciella</taxon>
    </lineage>
</organism>
<dbReference type="InterPro" id="IPR000771">
    <property type="entry name" value="FBA_II"/>
</dbReference>
<dbReference type="InterPro" id="IPR013785">
    <property type="entry name" value="Aldolase_TIM"/>
</dbReference>
<dbReference type="Pfam" id="PF01116">
    <property type="entry name" value="F_bP_aldolase"/>
    <property type="match status" value="1"/>
</dbReference>
<keyword evidence="4" id="KW-1185">Reference proteome</keyword>
<dbReference type="NCBIfam" id="TIGR00167">
    <property type="entry name" value="cbbA"/>
    <property type="match status" value="1"/>
</dbReference>
<feature type="binding site" evidence="2">
    <location>
        <position position="178"/>
    </location>
    <ligand>
        <name>Zn(2+)</name>
        <dbReference type="ChEBI" id="CHEBI:29105"/>
        <label>1</label>
        <note>catalytic</note>
    </ligand>
</feature>
<dbReference type="PANTHER" id="PTHR30304:SF0">
    <property type="entry name" value="D-TAGATOSE-1,6-BISPHOSPHATE ALDOLASE SUBUNIT GATY-RELATED"/>
    <property type="match status" value="1"/>
</dbReference>
<dbReference type="SUPFAM" id="SSF51569">
    <property type="entry name" value="Aldolase"/>
    <property type="match status" value="1"/>
</dbReference>
<dbReference type="GO" id="GO:0005975">
    <property type="term" value="P:carbohydrate metabolic process"/>
    <property type="evidence" value="ECO:0007669"/>
    <property type="project" value="InterPro"/>
</dbReference>
<evidence type="ECO:0000256" key="1">
    <source>
        <dbReference type="PIRSR" id="PIRSR001359-1"/>
    </source>
</evidence>
<evidence type="ECO:0000313" key="3">
    <source>
        <dbReference type="EMBL" id="SJZ88225.1"/>
    </source>
</evidence>
<dbReference type="EMBL" id="FUWV01000015">
    <property type="protein sequence ID" value="SJZ88225.1"/>
    <property type="molecule type" value="Genomic_DNA"/>
</dbReference>
<evidence type="ECO:0000313" key="4">
    <source>
        <dbReference type="Proteomes" id="UP000196365"/>
    </source>
</evidence>
<accession>A0A1T4P9I2</accession>
<dbReference type="PANTHER" id="PTHR30304">
    <property type="entry name" value="D-TAGATOSE-1,6-BISPHOSPHATE ALDOLASE"/>
    <property type="match status" value="1"/>
</dbReference>
<feature type="binding site" evidence="2">
    <location>
        <position position="206"/>
    </location>
    <ligand>
        <name>Zn(2+)</name>
        <dbReference type="ChEBI" id="CHEBI:29105"/>
        <label>1</label>
        <note>catalytic</note>
    </ligand>
</feature>
<feature type="binding site" evidence="2">
    <location>
        <position position="83"/>
    </location>
    <ligand>
        <name>Zn(2+)</name>
        <dbReference type="ChEBI" id="CHEBI:29105"/>
        <label>1</label>
        <note>catalytic</note>
    </ligand>
</feature>
<dbReference type="InterPro" id="IPR050246">
    <property type="entry name" value="Class_II_FBP_aldolase"/>
</dbReference>
<proteinExistence type="predicted"/>
<feature type="binding site" evidence="2">
    <location>
        <position position="104"/>
    </location>
    <ligand>
        <name>Zn(2+)</name>
        <dbReference type="ChEBI" id="CHEBI:29105"/>
        <label>2</label>
    </ligand>
</feature>
<name>A0A1T4P9I2_9FIRM</name>
<dbReference type="OrthoDB" id="9803995at2"/>
<dbReference type="GO" id="GO:0016832">
    <property type="term" value="F:aldehyde-lyase activity"/>
    <property type="evidence" value="ECO:0007669"/>
    <property type="project" value="InterPro"/>
</dbReference>